<evidence type="ECO:0000256" key="2">
    <source>
        <dbReference type="ARBA" id="ARBA00022448"/>
    </source>
</evidence>
<keyword evidence="5 7" id="KW-1133">Transmembrane helix</keyword>
<evidence type="ECO:0000313" key="9">
    <source>
        <dbReference type="Proteomes" id="UP000295129"/>
    </source>
</evidence>
<keyword evidence="4 7" id="KW-0812">Transmembrane</keyword>
<accession>A0A4V3BM88</accession>
<evidence type="ECO:0000256" key="6">
    <source>
        <dbReference type="ARBA" id="ARBA00023136"/>
    </source>
</evidence>
<feature type="transmembrane region" description="Helical" evidence="7">
    <location>
        <begin position="94"/>
        <end position="118"/>
    </location>
</feature>
<dbReference type="EMBL" id="SNVV01000013">
    <property type="protein sequence ID" value="TDN48972.1"/>
    <property type="molecule type" value="Genomic_DNA"/>
</dbReference>
<evidence type="ECO:0000256" key="7">
    <source>
        <dbReference type="SAM" id="Phobius"/>
    </source>
</evidence>
<dbReference type="PANTHER" id="PTHR34229:SF1">
    <property type="entry name" value="METAL TRANSPORT PROTEIN HI_1621-RELATED"/>
    <property type="match status" value="1"/>
</dbReference>
<evidence type="ECO:0000313" key="8">
    <source>
        <dbReference type="EMBL" id="TDN48972.1"/>
    </source>
</evidence>
<dbReference type="RefSeq" id="WP_133593098.1">
    <property type="nucleotide sequence ID" value="NZ_SNVV01000013.1"/>
</dbReference>
<keyword evidence="9" id="KW-1185">Reference proteome</keyword>
<keyword evidence="3" id="KW-1003">Cell membrane</keyword>
<dbReference type="PANTHER" id="PTHR34229">
    <property type="entry name" value="METAL TRANSPORT PROTEIN HI_1621-RELATED"/>
    <property type="match status" value="1"/>
</dbReference>
<dbReference type="InterPro" id="IPR002751">
    <property type="entry name" value="CbiM/NikMN"/>
</dbReference>
<evidence type="ECO:0000256" key="5">
    <source>
        <dbReference type="ARBA" id="ARBA00022989"/>
    </source>
</evidence>
<dbReference type="Gene3D" id="1.10.1760.20">
    <property type="match status" value="1"/>
</dbReference>
<dbReference type="Pfam" id="PF01891">
    <property type="entry name" value="CbiM"/>
    <property type="match status" value="1"/>
</dbReference>
<feature type="transmembrane region" description="Helical" evidence="7">
    <location>
        <begin position="64"/>
        <end position="87"/>
    </location>
</feature>
<dbReference type="GO" id="GO:0005886">
    <property type="term" value="C:plasma membrane"/>
    <property type="evidence" value="ECO:0007669"/>
    <property type="project" value="UniProtKB-SubCell"/>
</dbReference>
<comment type="caution">
    <text evidence="8">The sequence shown here is derived from an EMBL/GenBank/DDBJ whole genome shotgun (WGS) entry which is preliminary data.</text>
</comment>
<feature type="transmembrane region" description="Helical" evidence="7">
    <location>
        <begin position="173"/>
        <end position="197"/>
    </location>
</feature>
<feature type="transmembrane region" description="Helical" evidence="7">
    <location>
        <begin position="38"/>
        <end position="58"/>
    </location>
</feature>
<dbReference type="AlphaFoldDB" id="A0A4V3BM88"/>
<name>A0A4V3BM88_9RHOO</name>
<feature type="transmembrane region" description="Helical" evidence="7">
    <location>
        <begin position="138"/>
        <end position="161"/>
    </location>
</feature>
<dbReference type="NCBIfam" id="NF004904">
    <property type="entry name" value="PRK06265.1-4"/>
    <property type="match status" value="1"/>
</dbReference>
<dbReference type="GO" id="GO:0000041">
    <property type="term" value="P:transition metal ion transport"/>
    <property type="evidence" value="ECO:0007669"/>
    <property type="project" value="InterPro"/>
</dbReference>
<proteinExistence type="predicted"/>
<organism evidence="8 9">
    <name type="scientific">Azoarcus indigens</name>
    <dbReference type="NCBI Taxonomy" id="29545"/>
    <lineage>
        <taxon>Bacteria</taxon>
        <taxon>Pseudomonadati</taxon>
        <taxon>Pseudomonadota</taxon>
        <taxon>Betaproteobacteria</taxon>
        <taxon>Rhodocyclales</taxon>
        <taxon>Zoogloeaceae</taxon>
        <taxon>Azoarcus</taxon>
    </lineage>
</organism>
<evidence type="ECO:0000256" key="3">
    <source>
        <dbReference type="ARBA" id="ARBA00022475"/>
    </source>
</evidence>
<dbReference type="NCBIfam" id="NF004905">
    <property type="entry name" value="PRK06265.1-5"/>
    <property type="match status" value="1"/>
</dbReference>
<keyword evidence="6 7" id="KW-0472">Membrane</keyword>
<gene>
    <name evidence="8" type="ORF">C7389_11395</name>
</gene>
<protein>
    <submittedName>
        <fullName evidence="8">Cobalt/nickel transport system permease protein</fullName>
    </submittedName>
</protein>
<evidence type="ECO:0000256" key="4">
    <source>
        <dbReference type="ARBA" id="ARBA00022692"/>
    </source>
</evidence>
<feature type="transmembrane region" description="Helical" evidence="7">
    <location>
        <begin position="6"/>
        <end position="26"/>
    </location>
</feature>
<comment type="subcellular location">
    <subcellularLocation>
        <location evidence="1">Cell membrane</location>
        <topology evidence="1">Multi-pass membrane protein</topology>
    </subcellularLocation>
</comment>
<dbReference type="Proteomes" id="UP000295129">
    <property type="component" value="Unassembled WGS sequence"/>
</dbReference>
<reference evidence="8 9" key="1">
    <citation type="submission" date="2019-03" db="EMBL/GenBank/DDBJ databases">
        <title>Genomic Encyclopedia of Type Strains, Phase IV (KMG-IV): sequencing the most valuable type-strain genomes for metagenomic binning, comparative biology and taxonomic classification.</title>
        <authorList>
            <person name="Goeker M."/>
        </authorList>
    </citation>
    <scope>NUCLEOTIDE SEQUENCE [LARGE SCALE GENOMIC DNA]</scope>
    <source>
        <strain evidence="8 9">DSM 12121</strain>
    </source>
</reference>
<evidence type="ECO:0000256" key="1">
    <source>
        <dbReference type="ARBA" id="ARBA00004651"/>
    </source>
</evidence>
<dbReference type="OrthoDB" id="9792317at2"/>
<sequence>MHLAEGVLSAPVLAGAAALAAAGVAFGLRRLGEAQLPLAALLGAAFFVASTIHVPVGVGSVHLILNGLAGLMLGWAVFPVFFVALLLQAALFSFGGFTVLGANLLIMALPAVAAHYLLRRLVRPAEDGTPPPRRRLLVAGAACGIVGIGGAAALASLALVLSGGHLFTELIGLLVLAHLPVFVVDALISAATVALLARMLPAALAAVRA</sequence>
<keyword evidence="2" id="KW-0813">Transport</keyword>